<organism evidence="1 2">
    <name type="scientific">Flavobacterium jumunjinense</name>
    <dbReference type="NCBI Taxonomy" id="998845"/>
    <lineage>
        <taxon>Bacteria</taxon>
        <taxon>Pseudomonadati</taxon>
        <taxon>Bacteroidota</taxon>
        <taxon>Flavobacteriia</taxon>
        <taxon>Flavobacteriales</taxon>
        <taxon>Flavobacteriaceae</taxon>
        <taxon>Flavobacterium</taxon>
    </lineage>
</organism>
<name>A0ABV5GNV5_9FLAO</name>
<sequence length="212" mass="25032">MYKYFLLFIVSFSFGQVPYSKDNLKNTLSIKGIGYINLLDGGFGSIVGLEKGFFKNHSLGVKFINNYFSPREEKVEDKYGEVHDLGNYQKHNDQSFIFEYKYYFDFNDFRNRTGVSFYTSLNYKIGKKTINKDRNYENDFYFQKIDYNYIGTAIGFVFGNSPGWSIDTQISYLTGKKNKSTNFEGLNEYTLKETYSTNYFRFEFLVAYNFDF</sequence>
<reference evidence="1 2" key="1">
    <citation type="submission" date="2024-09" db="EMBL/GenBank/DDBJ databases">
        <authorList>
            <person name="Sun Q."/>
            <person name="Mori K."/>
        </authorList>
    </citation>
    <scope>NUCLEOTIDE SEQUENCE [LARGE SCALE GENOMIC DNA]</scope>
    <source>
        <strain evidence="1 2">CECT 7955</strain>
    </source>
</reference>
<evidence type="ECO:0008006" key="3">
    <source>
        <dbReference type="Google" id="ProtNLM"/>
    </source>
</evidence>
<evidence type="ECO:0000313" key="1">
    <source>
        <dbReference type="EMBL" id="MFB9097055.1"/>
    </source>
</evidence>
<proteinExistence type="predicted"/>
<comment type="caution">
    <text evidence="1">The sequence shown here is derived from an EMBL/GenBank/DDBJ whole genome shotgun (WGS) entry which is preliminary data.</text>
</comment>
<dbReference type="Proteomes" id="UP001589607">
    <property type="component" value="Unassembled WGS sequence"/>
</dbReference>
<dbReference type="EMBL" id="JBHMEY010000033">
    <property type="protein sequence ID" value="MFB9097055.1"/>
    <property type="molecule type" value="Genomic_DNA"/>
</dbReference>
<accession>A0ABV5GNV5</accession>
<protein>
    <recommendedName>
        <fullName evidence="3">Outer membrane protein beta-barrel domain-containing protein</fullName>
    </recommendedName>
</protein>
<dbReference type="RefSeq" id="WP_236456591.1">
    <property type="nucleotide sequence ID" value="NZ_CBCSGE010000021.1"/>
</dbReference>
<gene>
    <name evidence="1" type="ORF">ACFFVF_11045</name>
</gene>
<evidence type="ECO:0000313" key="2">
    <source>
        <dbReference type="Proteomes" id="UP001589607"/>
    </source>
</evidence>
<keyword evidence="2" id="KW-1185">Reference proteome</keyword>